<evidence type="ECO:0000313" key="1">
    <source>
        <dbReference type="EMBL" id="EDQ00790.1"/>
    </source>
</evidence>
<dbReference type="EMBL" id="ABIC01000016">
    <property type="protein sequence ID" value="EDQ00790.1"/>
    <property type="molecule type" value="Genomic_DNA"/>
</dbReference>
<name>A9D9J8_9GAMM</name>
<reference evidence="1 2" key="1">
    <citation type="submission" date="2007-10" db="EMBL/GenBank/DDBJ databases">
        <authorList>
            <person name="Yayanos A."/>
            <person name="Ferriera S."/>
            <person name="Johnson J."/>
            <person name="Kravitz S."/>
            <person name="Halpern A."/>
            <person name="Remington K."/>
            <person name="Beeson K."/>
            <person name="Tran B."/>
            <person name="Rogers Y.-H."/>
            <person name="Friedman R."/>
            <person name="Venter J.C."/>
        </authorList>
    </citation>
    <scope>NUCLEOTIDE SEQUENCE [LARGE SCALE GENOMIC DNA]</scope>
    <source>
        <strain evidence="1 2">KT99</strain>
    </source>
</reference>
<protein>
    <submittedName>
        <fullName evidence="1">Uncharacterized protein</fullName>
    </submittedName>
</protein>
<comment type="caution">
    <text evidence="1">The sequence shown here is derived from an EMBL/GenBank/DDBJ whole genome shotgun (WGS) entry which is preliminary data.</text>
</comment>
<accession>A9D9J8</accession>
<organism evidence="1 2">
    <name type="scientific">Shewanella benthica KT99</name>
    <dbReference type="NCBI Taxonomy" id="314608"/>
    <lineage>
        <taxon>Bacteria</taxon>
        <taxon>Pseudomonadati</taxon>
        <taxon>Pseudomonadota</taxon>
        <taxon>Gammaproteobacteria</taxon>
        <taxon>Alteromonadales</taxon>
        <taxon>Shewanellaceae</taxon>
        <taxon>Shewanella</taxon>
    </lineage>
</organism>
<sequence>MLELQLLFMLILIAALASGEVLAKTATNSSAAPSAHRRLQSLDKASCALSTPAVIVSSSA</sequence>
<gene>
    <name evidence="1" type="ORF">KT99_08013</name>
</gene>
<dbReference type="Proteomes" id="UP000005839">
    <property type="component" value="Unassembled WGS sequence"/>
</dbReference>
<dbReference type="AlphaFoldDB" id="A9D9J8"/>
<keyword evidence="2" id="KW-1185">Reference proteome</keyword>
<proteinExistence type="predicted"/>
<evidence type="ECO:0000313" key="2">
    <source>
        <dbReference type="Proteomes" id="UP000005839"/>
    </source>
</evidence>